<keyword evidence="3 9" id="KW-0808">Transferase</keyword>
<comment type="cofactor">
    <cofactor evidence="7">
        <name>Mg(2+)</name>
        <dbReference type="ChEBI" id="CHEBI:18420"/>
    </cofactor>
</comment>
<protein>
    <submittedName>
        <fullName evidence="9">Undecaprenyl-phosphate alpha-N-acetylglucosaminyl 1-phosphate transferase</fullName>
        <ecNumber evidence="9">2.7.8.33</ecNumber>
    </submittedName>
</protein>
<dbReference type="GO" id="GO:0036380">
    <property type="term" value="F:UDP-N-acetylglucosamine-undecaprenyl-phosphate N-acetylglucosaminephosphotransferase activity"/>
    <property type="evidence" value="ECO:0007669"/>
    <property type="project" value="UniProtKB-EC"/>
</dbReference>
<feature type="transmembrane region" description="Helical" evidence="8">
    <location>
        <begin position="82"/>
        <end position="98"/>
    </location>
</feature>
<keyword evidence="7" id="KW-0479">Metal-binding</keyword>
<evidence type="ECO:0000256" key="2">
    <source>
        <dbReference type="ARBA" id="ARBA00022475"/>
    </source>
</evidence>
<evidence type="ECO:0000256" key="3">
    <source>
        <dbReference type="ARBA" id="ARBA00022679"/>
    </source>
</evidence>
<dbReference type="GO" id="GO:0005886">
    <property type="term" value="C:plasma membrane"/>
    <property type="evidence" value="ECO:0007669"/>
    <property type="project" value="UniProtKB-SubCell"/>
</dbReference>
<feature type="transmembrane region" description="Helical" evidence="8">
    <location>
        <begin position="329"/>
        <end position="348"/>
    </location>
</feature>
<dbReference type="Pfam" id="PF00953">
    <property type="entry name" value="Glycos_transf_4"/>
    <property type="match status" value="1"/>
</dbReference>
<keyword evidence="5 8" id="KW-1133">Transmembrane helix</keyword>
<feature type="transmembrane region" description="Helical" evidence="8">
    <location>
        <begin position="53"/>
        <end position="70"/>
    </location>
</feature>
<comment type="subcellular location">
    <subcellularLocation>
        <location evidence="1">Cell membrane</location>
        <topology evidence="1">Multi-pass membrane protein</topology>
    </subcellularLocation>
</comment>
<evidence type="ECO:0000256" key="1">
    <source>
        <dbReference type="ARBA" id="ARBA00004651"/>
    </source>
</evidence>
<keyword evidence="2" id="KW-1003">Cell membrane</keyword>
<feature type="transmembrane region" description="Helical" evidence="8">
    <location>
        <begin position="304"/>
        <end position="322"/>
    </location>
</feature>
<reference evidence="9" key="1">
    <citation type="submission" date="2020-02" db="EMBL/GenBank/DDBJ databases">
        <authorList>
            <person name="Meier V. D."/>
        </authorList>
    </citation>
    <scope>NUCLEOTIDE SEQUENCE</scope>
    <source>
        <strain evidence="9">AVDCRST_MAG49</strain>
    </source>
</reference>
<name>A0A6J4UCI7_9BACT</name>
<feature type="binding site" evidence="7">
    <location>
        <position position="169"/>
    </location>
    <ligand>
        <name>Mg(2+)</name>
        <dbReference type="ChEBI" id="CHEBI:18420"/>
    </ligand>
</feature>
<evidence type="ECO:0000256" key="5">
    <source>
        <dbReference type="ARBA" id="ARBA00022989"/>
    </source>
</evidence>
<dbReference type="PANTHER" id="PTHR22926:SF3">
    <property type="entry name" value="UNDECAPRENYL-PHOSPHATE ALPHA-N-ACETYLGLUCOSAMINYL 1-PHOSPHATE TRANSFERASE"/>
    <property type="match status" value="1"/>
</dbReference>
<keyword evidence="6 8" id="KW-0472">Membrane</keyword>
<sequence length="369" mass="38233">MSHALTAAVVFITTAAVSSLLVSKAIVLSRHLGLVDRPGPRRAHQVPMPRGGGLAIYLAFAVGVALTFSLDVERIGTETERLLLLLAAGGMLAGTMVYDDALGLSPRVKLAWQFGAAALVVMPRLRGAGHGIVIEQFNAPVGGDVVVLPLAVALAFTVFWIVGMANALNLVDGLDGLAATVTLVACAVLFAHTYFRPEGDPQFTISLLPLALGGAVVGFLRYNWHPAKIIMGDSGAYFLGFALAVIAIIGGAKIATASLALGLPILDVAWLIAYRSFHGRSPVSADRGHLHHRLVDAGLSPAQVAAYVGGISAVFGGLALVLPSRELKLVALALTGVVLLGTVAVLAWRDRRRGGQGAAVRPGIVGPPK</sequence>
<evidence type="ECO:0000256" key="6">
    <source>
        <dbReference type="ARBA" id="ARBA00023136"/>
    </source>
</evidence>
<dbReference type="AlphaFoldDB" id="A0A6J4UCI7"/>
<feature type="transmembrane region" description="Helical" evidence="8">
    <location>
        <begin position="145"/>
        <end position="165"/>
    </location>
</feature>
<keyword evidence="7" id="KW-0460">Magnesium</keyword>
<dbReference type="GO" id="GO:0071555">
    <property type="term" value="P:cell wall organization"/>
    <property type="evidence" value="ECO:0007669"/>
    <property type="project" value="TreeGrafter"/>
</dbReference>
<proteinExistence type="predicted"/>
<feature type="transmembrane region" description="Helical" evidence="8">
    <location>
        <begin position="236"/>
        <end position="252"/>
    </location>
</feature>
<organism evidence="9">
    <name type="scientific">uncultured Thermomicrobiales bacterium</name>
    <dbReference type="NCBI Taxonomy" id="1645740"/>
    <lineage>
        <taxon>Bacteria</taxon>
        <taxon>Pseudomonadati</taxon>
        <taxon>Thermomicrobiota</taxon>
        <taxon>Thermomicrobia</taxon>
        <taxon>Thermomicrobiales</taxon>
        <taxon>environmental samples</taxon>
    </lineage>
</organism>
<dbReference type="GO" id="GO:0046872">
    <property type="term" value="F:metal ion binding"/>
    <property type="evidence" value="ECO:0007669"/>
    <property type="project" value="UniProtKB-KW"/>
</dbReference>
<dbReference type="PANTHER" id="PTHR22926">
    <property type="entry name" value="PHOSPHO-N-ACETYLMURAMOYL-PENTAPEPTIDE-TRANSFERASE"/>
    <property type="match status" value="1"/>
</dbReference>
<feature type="binding site" evidence="7">
    <location>
        <position position="233"/>
    </location>
    <ligand>
        <name>Mg(2+)</name>
        <dbReference type="ChEBI" id="CHEBI:18420"/>
    </ligand>
</feature>
<keyword evidence="4 8" id="KW-0812">Transmembrane</keyword>
<accession>A0A6J4UCI7</accession>
<dbReference type="GO" id="GO:0044038">
    <property type="term" value="P:cell wall macromolecule biosynthetic process"/>
    <property type="evidence" value="ECO:0007669"/>
    <property type="project" value="TreeGrafter"/>
</dbReference>
<feature type="transmembrane region" description="Helical" evidence="8">
    <location>
        <begin position="177"/>
        <end position="195"/>
    </location>
</feature>
<dbReference type="CDD" id="cd06853">
    <property type="entry name" value="GT_WecA_like"/>
    <property type="match status" value="1"/>
</dbReference>
<evidence type="ECO:0000256" key="8">
    <source>
        <dbReference type="SAM" id="Phobius"/>
    </source>
</evidence>
<gene>
    <name evidence="9" type="ORF">AVDCRST_MAG49-1434</name>
</gene>
<evidence type="ECO:0000256" key="4">
    <source>
        <dbReference type="ARBA" id="ARBA00022692"/>
    </source>
</evidence>
<dbReference type="EC" id="2.7.8.33" evidence="9"/>
<dbReference type="GO" id="GO:0009103">
    <property type="term" value="P:lipopolysaccharide biosynthetic process"/>
    <property type="evidence" value="ECO:0007669"/>
    <property type="project" value="TreeGrafter"/>
</dbReference>
<feature type="transmembrane region" description="Helical" evidence="8">
    <location>
        <begin position="207"/>
        <end position="224"/>
    </location>
</feature>
<dbReference type="InterPro" id="IPR000715">
    <property type="entry name" value="Glycosyl_transferase_4"/>
</dbReference>
<evidence type="ECO:0000313" key="9">
    <source>
        <dbReference type="EMBL" id="CAA9546757.1"/>
    </source>
</evidence>
<evidence type="ECO:0000256" key="7">
    <source>
        <dbReference type="PIRSR" id="PIRSR600715-1"/>
    </source>
</evidence>
<dbReference type="EMBL" id="CADCWG010000086">
    <property type="protein sequence ID" value="CAA9546757.1"/>
    <property type="molecule type" value="Genomic_DNA"/>
</dbReference>